<evidence type="ECO:0000313" key="2">
    <source>
        <dbReference type="Proteomes" id="UP000289857"/>
    </source>
</evidence>
<name>A0A4Q1KBX0_9FLAO</name>
<reference evidence="2" key="1">
    <citation type="submission" date="2019-01" db="EMBL/GenBank/DDBJ databases">
        <title>Cytophagaceae bacterium strain CAR-16.</title>
        <authorList>
            <person name="Chen W.-M."/>
        </authorList>
    </citation>
    <scope>NUCLEOTIDE SEQUENCE [LARGE SCALE GENOMIC DNA]</scope>
    <source>
        <strain evidence="2">WWJ-16</strain>
    </source>
</reference>
<keyword evidence="2" id="KW-1185">Reference proteome</keyword>
<dbReference type="Proteomes" id="UP000289857">
    <property type="component" value="Unassembled WGS sequence"/>
</dbReference>
<dbReference type="AlphaFoldDB" id="A0A4Q1KBX0"/>
<sequence length="134" mass="15210">MVSCKTYTIPVQSFKEQMQGITADSMKKVNVRMPLPLPGSSTKTTYFSNQIQTIRVVNKKGEAVNLANSPAIEMRVTLRNNKRYHFYFDTVILQNDTLMGGRSRFASSLIRKIPMDSIVKIEVQDGGKKIEYTQ</sequence>
<accession>A0A4Q1KBX0</accession>
<organism evidence="1 2">
    <name type="scientific">Flavobacterium stagni</name>
    <dbReference type="NCBI Taxonomy" id="2506421"/>
    <lineage>
        <taxon>Bacteria</taxon>
        <taxon>Pseudomonadati</taxon>
        <taxon>Bacteroidota</taxon>
        <taxon>Flavobacteriia</taxon>
        <taxon>Flavobacteriales</taxon>
        <taxon>Flavobacteriaceae</taxon>
        <taxon>Flavobacterium</taxon>
    </lineage>
</organism>
<evidence type="ECO:0000313" key="1">
    <source>
        <dbReference type="EMBL" id="RXR24415.1"/>
    </source>
</evidence>
<protein>
    <submittedName>
        <fullName evidence="1">Uncharacterized protein</fullName>
    </submittedName>
</protein>
<dbReference type="EMBL" id="SBKN01000001">
    <property type="protein sequence ID" value="RXR24415.1"/>
    <property type="molecule type" value="Genomic_DNA"/>
</dbReference>
<proteinExistence type="predicted"/>
<gene>
    <name evidence="1" type="ORF">EQG61_02925</name>
</gene>
<comment type="caution">
    <text evidence="1">The sequence shown here is derived from an EMBL/GenBank/DDBJ whole genome shotgun (WGS) entry which is preliminary data.</text>
</comment>